<keyword evidence="2" id="KW-1185">Reference proteome</keyword>
<proteinExistence type="predicted"/>
<reference evidence="1" key="1">
    <citation type="submission" date="2023-04" db="EMBL/GenBank/DDBJ databases">
        <title>A chromosome-level genome assembly of the parasitoid wasp Eretmocerus hayati.</title>
        <authorList>
            <person name="Zhong Y."/>
            <person name="Liu S."/>
            <person name="Liu Y."/>
        </authorList>
    </citation>
    <scope>NUCLEOTIDE SEQUENCE</scope>
    <source>
        <strain evidence="1">ZJU_SS_LIU_2023</strain>
    </source>
</reference>
<gene>
    <name evidence="1" type="ORF">QAD02_009629</name>
</gene>
<comment type="caution">
    <text evidence="1">The sequence shown here is derived from an EMBL/GenBank/DDBJ whole genome shotgun (WGS) entry which is preliminary data.</text>
</comment>
<dbReference type="Proteomes" id="UP001239111">
    <property type="component" value="Chromosome 4"/>
</dbReference>
<protein>
    <submittedName>
        <fullName evidence="1">Uncharacterized protein</fullName>
    </submittedName>
</protein>
<evidence type="ECO:0000313" key="2">
    <source>
        <dbReference type="Proteomes" id="UP001239111"/>
    </source>
</evidence>
<name>A0ACC2NAM7_9HYME</name>
<organism evidence="1 2">
    <name type="scientific">Eretmocerus hayati</name>
    <dbReference type="NCBI Taxonomy" id="131215"/>
    <lineage>
        <taxon>Eukaryota</taxon>
        <taxon>Metazoa</taxon>
        <taxon>Ecdysozoa</taxon>
        <taxon>Arthropoda</taxon>
        <taxon>Hexapoda</taxon>
        <taxon>Insecta</taxon>
        <taxon>Pterygota</taxon>
        <taxon>Neoptera</taxon>
        <taxon>Endopterygota</taxon>
        <taxon>Hymenoptera</taxon>
        <taxon>Apocrita</taxon>
        <taxon>Proctotrupomorpha</taxon>
        <taxon>Chalcidoidea</taxon>
        <taxon>Aphelinidae</taxon>
        <taxon>Aphelininae</taxon>
        <taxon>Eretmocerus</taxon>
    </lineage>
</organism>
<sequence>MSVDAVGICLREHTMMTGPIGAQITLNQDLESFTLTNRASATEVRLENFRRRQGAAVHKLHQVVDKRVDIKRGPSPLRRWHNFWALAGVNKLLLLLLLWPGDRYY</sequence>
<accession>A0ACC2NAM7</accession>
<evidence type="ECO:0000313" key="1">
    <source>
        <dbReference type="EMBL" id="KAJ8667966.1"/>
    </source>
</evidence>
<dbReference type="EMBL" id="CM056744">
    <property type="protein sequence ID" value="KAJ8667966.1"/>
    <property type="molecule type" value="Genomic_DNA"/>
</dbReference>